<comment type="caution">
    <text evidence="14">The sequence shown here is derived from an EMBL/GenBank/DDBJ whole genome shotgun (WGS) entry which is preliminary data.</text>
</comment>
<keyword evidence="6" id="KW-0119">Carbohydrate metabolism</keyword>
<dbReference type="GO" id="GO:0005576">
    <property type="term" value="C:extracellular region"/>
    <property type="evidence" value="ECO:0007669"/>
    <property type="project" value="TreeGrafter"/>
</dbReference>
<gene>
    <name evidence="14" type="ORF">J8A68_004414</name>
</gene>
<dbReference type="GO" id="GO:0008061">
    <property type="term" value="F:chitin binding"/>
    <property type="evidence" value="ECO:0007669"/>
    <property type="project" value="UniProtKB-KW"/>
</dbReference>
<sequence length="437" mass="46462">MLSQIIATFTLIVSIASAFNLNANNNIAAYWGQNAGGSQQSLGDYCSSTPAQIIIVSFMNGFPNLELNFANQCTQSFSSGLLHCSNIGQDIKSCQSQGKIVLLSLGGATGQYGFTSDSDAEQFATTMWNKFGGGQDNERPFDDAIVDGFDFDIENKDQTGYVALANQLRQYFNGDSSKQYYLSAAPQCPYPDESVGDLLSQTEIDFCFIQFYNNYCSLDGQFNWQTWSDYAQSTSPNKNVKLYLGLPGSVASAGSGFVGLSQIQNALSAISQDPAFGGISVWDISSAENDGFLDGLSNLLGSVGSQPAPVSSAPANTPTSSPAPVYSAVSSPAPVYSDTPSASYDDDQVTTLTTVATFTSTYGPSSTSTPQPQFTTVQPSLGPKVVLKVVYQTMTTTVRVPQPTGLQKRDDTTVVEGGSTKIRIGTGMLLLCLIGFL</sequence>
<dbReference type="GO" id="GO:0000272">
    <property type="term" value="P:polysaccharide catabolic process"/>
    <property type="evidence" value="ECO:0007669"/>
    <property type="project" value="UniProtKB-KW"/>
</dbReference>
<evidence type="ECO:0000256" key="7">
    <source>
        <dbReference type="ARBA" id="ARBA00023295"/>
    </source>
</evidence>
<evidence type="ECO:0000256" key="8">
    <source>
        <dbReference type="ARBA" id="ARBA00023326"/>
    </source>
</evidence>
<keyword evidence="15" id="KW-1185">Reference proteome</keyword>
<dbReference type="GO" id="GO:0006032">
    <property type="term" value="P:chitin catabolic process"/>
    <property type="evidence" value="ECO:0007669"/>
    <property type="project" value="UniProtKB-KW"/>
</dbReference>
<keyword evidence="5" id="KW-0146">Chitin degradation</keyword>
<dbReference type="AlphaFoldDB" id="A0A8J5UKH9"/>
<accession>A0A8J5UKH9</accession>
<dbReference type="OrthoDB" id="6020543at2759"/>
<proteinExistence type="inferred from homology"/>
<reference evidence="14 15" key="1">
    <citation type="journal article" date="2021" name="DNA Res.">
        <title>Genome analysis of Candida subhashii reveals its hybrid nature and dual mitochondrial genome conformations.</title>
        <authorList>
            <person name="Mixao V."/>
            <person name="Hegedusova E."/>
            <person name="Saus E."/>
            <person name="Pryszcz L.P."/>
            <person name="Cillingova A."/>
            <person name="Nosek J."/>
            <person name="Gabaldon T."/>
        </authorList>
    </citation>
    <scope>NUCLEOTIDE SEQUENCE [LARGE SCALE GENOMIC DNA]</scope>
    <source>
        <strain evidence="14 15">CBS 10753</strain>
    </source>
</reference>
<evidence type="ECO:0000256" key="1">
    <source>
        <dbReference type="ARBA" id="ARBA00000822"/>
    </source>
</evidence>
<dbReference type="EC" id="3.2.1.14" evidence="2"/>
<dbReference type="PANTHER" id="PTHR45708">
    <property type="entry name" value="ENDOCHITINASE"/>
    <property type="match status" value="1"/>
</dbReference>
<dbReference type="CDD" id="cd02877">
    <property type="entry name" value="GH18_hevamine_XipI_class_III"/>
    <property type="match status" value="1"/>
</dbReference>
<name>A0A8J5UKH9_9ASCO</name>
<dbReference type="InterPro" id="IPR001579">
    <property type="entry name" value="Glyco_hydro_18_chit_AS"/>
</dbReference>
<comment type="similarity">
    <text evidence="10">Belongs to the glycosyl hydrolase 18 family.</text>
</comment>
<evidence type="ECO:0000256" key="5">
    <source>
        <dbReference type="ARBA" id="ARBA00023024"/>
    </source>
</evidence>
<dbReference type="RefSeq" id="XP_049262259.1">
    <property type="nucleotide sequence ID" value="XM_049408370.1"/>
</dbReference>
<evidence type="ECO:0000256" key="6">
    <source>
        <dbReference type="ARBA" id="ARBA00023277"/>
    </source>
</evidence>
<evidence type="ECO:0000313" key="15">
    <source>
        <dbReference type="Proteomes" id="UP000694255"/>
    </source>
</evidence>
<keyword evidence="4 9" id="KW-0378">Hydrolase</keyword>
<comment type="catalytic activity">
    <reaction evidence="1">
        <text>Random endo-hydrolysis of N-acetyl-beta-D-glucosaminide (1-&gt;4)-beta-linkages in chitin and chitodextrins.</text>
        <dbReference type="EC" id="3.2.1.14"/>
    </reaction>
</comment>
<evidence type="ECO:0000256" key="2">
    <source>
        <dbReference type="ARBA" id="ARBA00012729"/>
    </source>
</evidence>
<evidence type="ECO:0000256" key="3">
    <source>
        <dbReference type="ARBA" id="ARBA00022669"/>
    </source>
</evidence>
<evidence type="ECO:0000256" key="4">
    <source>
        <dbReference type="ARBA" id="ARBA00022801"/>
    </source>
</evidence>
<dbReference type="PROSITE" id="PS51910">
    <property type="entry name" value="GH18_2"/>
    <property type="match status" value="1"/>
</dbReference>
<keyword evidence="12" id="KW-0732">Signal</keyword>
<dbReference type="GeneID" id="73471214"/>
<evidence type="ECO:0000313" key="14">
    <source>
        <dbReference type="EMBL" id="KAG7662026.1"/>
    </source>
</evidence>
<protein>
    <recommendedName>
        <fullName evidence="2">chitinase</fullName>
        <ecNumber evidence="2">3.2.1.14</ecNumber>
    </recommendedName>
</protein>
<evidence type="ECO:0000259" key="13">
    <source>
        <dbReference type="PROSITE" id="PS51910"/>
    </source>
</evidence>
<dbReference type="Pfam" id="PF00704">
    <property type="entry name" value="Glyco_hydro_18"/>
    <property type="match status" value="1"/>
</dbReference>
<dbReference type="PANTHER" id="PTHR45708:SF49">
    <property type="entry name" value="ENDOCHITINASE"/>
    <property type="match status" value="1"/>
</dbReference>
<dbReference type="InterPro" id="IPR001223">
    <property type="entry name" value="Glyco_hydro18_cat"/>
</dbReference>
<evidence type="ECO:0000256" key="10">
    <source>
        <dbReference type="RuleBase" id="RU004453"/>
    </source>
</evidence>
<feature type="chain" id="PRO_5035217938" description="chitinase" evidence="12">
    <location>
        <begin position="19"/>
        <end position="437"/>
    </location>
</feature>
<feature type="signal peptide" evidence="12">
    <location>
        <begin position="1"/>
        <end position="18"/>
    </location>
</feature>
<organism evidence="14 15">
    <name type="scientific">[Candida] subhashii</name>
    <dbReference type="NCBI Taxonomy" id="561895"/>
    <lineage>
        <taxon>Eukaryota</taxon>
        <taxon>Fungi</taxon>
        <taxon>Dikarya</taxon>
        <taxon>Ascomycota</taxon>
        <taxon>Saccharomycotina</taxon>
        <taxon>Pichiomycetes</taxon>
        <taxon>Debaryomycetaceae</taxon>
        <taxon>Spathaspora</taxon>
    </lineage>
</organism>
<evidence type="ECO:0000256" key="12">
    <source>
        <dbReference type="SAM" id="SignalP"/>
    </source>
</evidence>
<dbReference type="InterPro" id="IPR045321">
    <property type="entry name" value="Cts1-like"/>
</dbReference>
<evidence type="ECO:0000256" key="9">
    <source>
        <dbReference type="RuleBase" id="RU000489"/>
    </source>
</evidence>
<feature type="domain" description="GH18" evidence="13">
    <location>
        <begin position="25"/>
        <end position="303"/>
    </location>
</feature>
<feature type="region of interest" description="Disordered" evidence="11">
    <location>
        <begin position="307"/>
        <end position="326"/>
    </location>
</feature>
<dbReference type="Proteomes" id="UP000694255">
    <property type="component" value="Unassembled WGS sequence"/>
</dbReference>
<keyword evidence="8" id="KW-0624">Polysaccharide degradation</keyword>
<keyword evidence="3" id="KW-0147">Chitin-binding</keyword>
<dbReference type="InterPro" id="IPR050542">
    <property type="entry name" value="Glycosyl_Hydrlase18_Chitinase"/>
</dbReference>
<dbReference type="EMBL" id="JAGSYN010000185">
    <property type="protein sequence ID" value="KAG7662026.1"/>
    <property type="molecule type" value="Genomic_DNA"/>
</dbReference>
<dbReference type="GO" id="GO:0008843">
    <property type="term" value="F:endochitinase activity"/>
    <property type="evidence" value="ECO:0007669"/>
    <property type="project" value="UniProtKB-EC"/>
</dbReference>
<keyword evidence="7 9" id="KW-0326">Glycosidase</keyword>
<evidence type="ECO:0000256" key="11">
    <source>
        <dbReference type="SAM" id="MobiDB-lite"/>
    </source>
</evidence>
<dbReference type="PROSITE" id="PS01095">
    <property type="entry name" value="GH18_1"/>
    <property type="match status" value="1"/>
</dbReference>